<organism evidence="1 2">
    <name type="scientific">Caulobacter hibisci</name>
    <dbReference type="NCBI Taxonomy" id="2035993"/>
    <lineage>
        <taxon>Bacteria</taxon>
        <taxon>Pseudomonadati</taxon>
        <taxon>Pseudomonadota</taxon>
        <taxon>Alphaproteobacteria</taxon>
        <taxon>Caulobacterales</taxon>
        <taxon>Caulobacteraceae</taxon>
        <taxon>Caulobacter</taxon>
    </lineage>
</organism>
<gene>
    <name evidence="1" type="ORF">I4Q42_22380</name>
</gene>
<proteinExistence type="predicted"/>
<keyword evidence="2" id="KW-1185">Reference proteome</keyword>
<name>A0ABS0T3F8_9CAUL</name>
<protein>
    <submittedName>
        <fullName evidence="1">Uncharacterized protein</fullName>
    </submittedName>
</protein>
<dbReference type="EMBL" id="JADWOX010000022">
    <property type="protein sequence ID" value="MBI1686426.1"/>
    <property type="molecule type" value="Genomic_DNA"/>
</dbReference>
<sequence length="307" mass="32739">MTQPTDVDRQIGGVGEIGMGGPNFWSVLLADGAILGGVCGVVRTAGALRTALSRDRQGLTLQVYDAQAQVIYTLTKSWRISPEDLDAAVARSLTSTEPLLREACQHAATAVRLHTVHGLRLPIDAGPAPEPVLARTLSSGRRLEARLLLPADLRGTVEVGNLLSSPPYALVLDGLPTGLHVTGLEDVIEGPDQSIVLSGVRLDADARVLDGLWHIWRGGAWHAVASYAQRPFDGGGAYTPYFLSDPQLGENGRLRFALETFSWGPEGQTPGEPTPPDVELKVSWRAAPLRLAAQGAQGFIEVPWPTS</sequence>
<reference evidence="1 2" key="1">
    <citation type="submission" date="2020-11" db="EMBL/GenBank/DDBJ databases">
        <title>genome sequence of strain KACC 18849.</title>
        <authorList>
            <person name="Gao J."/>
            <person name="Zhang X."/>
        </authorList>
    </citation>
    <scope>NUCLEOTIDE SEQUENCE [LARGE SCALE GENOMIC DNA]</scope>
    <source>
        <strain evidence="1 2">KACC 18849</strain>
    </source>
</reference>
<comment type="caution">
    <text evidence="1">The sequence shown here is derived from an EMBL/GenBank/DDBJ whole genome shotgun (WGS) entry which is preliminary data.</text>
</comment>
<accession>A0ABS0T3F8</accession>
<evidence type="ECO:0000313" key="2">
    <source>
        <dbReference type="Proteomes" id="UP000639859"/>
    </source>
</evidence>
<dbReference type="Proteomes" id="UP000639859">
    <property type="component" value="Unassembled WGS sequence"/>
</dbReference>
<dbReference type="RefSeq" id="WP_198578317.1">
    <property type="nucleotide sequence ID" value="NZ_JADWOX010000022.1"/>
</dbReference>
<evidence type="ECO:0000313" key="1">
    <source>
        <dbReference type="EMBL" id="MBI1686426.1"/>
    </source>
</evidence>